<dbReference type="SUPFAM" id="SSF49899">
    <property type="entry name" value="Concanavalin A-like lectins/glucanases"/>
    <property type="match status" value="1"/>
</dbReference>
<dbReference type="Proteomes" id="UP001500575">
    <property type="component" value="Unassembled WGS sequence"/>
</dbReference>
<dbReference type="InterPro" id="IPR050546">
    <property type="entry name" value="Glycosyl_Hydrlase_16"/>
</dbReference>
<dbReference type="CDD" id="cd00413">
    <property type="entry name" value="Glyco_hydrolase_16"/>
    <property type="match status" value="1"/>
</dbReference>
<dbReference type="InterPro" id="IPR013320">
    <property type="entry name" value="ConA-like_dom_sf"/>
</dbReference>
<dbReference type="InterPro" id="IPR000757">
    <property type="entry name" value="Beta-glucanase-like"/>
</dbReference>
<comment type="caution">
    <text evidence="3">The sequence shown here is derived from an EMBL/GenBank/DDBJ whole genome shotgun (WGS) entry which is preliminary data.</text>
</comment>
<feature type="domain" description="GH16" evidence="2">
    <location>
        <begin position="84"/>
        <end position="356"/>
    </location>
</feature>
<protein>
    <recommendedName>
        <fullName evidence="2">GH16 domain-containing protein</fullName>
    </recommendedName>
</protein>
<organism evidence="3 4">
    <name type="scientific">Nocardioides bigeumensis</name>
    <dbReference type="NCBI Taxonomy" id="433657"/>
    <lineage>
        <taxon>Bacteria</taxon>
        <taxon>Bacillati</taxon>
        <taxon>Actinomycetota</taxon>
        <taxon>Actinomycetes</taxon>
        <taxon>Propionibacteriales</taxon>
        <taxon>Nocardioidaceae</taxon>
        <taxon>Nocardioides</taxon>
    </lineage>
</organism>
<dbReference type="Pfam" id="PF00722">
    <property type="entry name" value="Glyco_hydro_16"/>
    <property type="match status" value="1"/>
</dbReference>
<gene>
    <name evidence="3" type="ORF">GCM10009843_40240</name>
</gene>
<evidence type="ECO:0000313" key="3">
    <source>
        <dbReference type="EMBL" id="GAA2134105.1"/>
    </source>
</evidence>
<dbReference type="PANTHER" id="PTHR10963">
    <property type="entry name" value="GLYCOSYL HYDROLASE-RELATED"/>
    <property type="match status" value="1"/>
</dbReference>
<dbReference type="PROSITE" id="PS51762">
    <property type="entry name" value="GH16_2"/>
    <property type="match status" value="1"/>
</dbReference>
<dbReference type="Gene3D" id="2.60.120.200">
    <property type="match status" value="1"/>
</dbReference>
<evidence type="ECO:0000256" key="1">
    <source>
        <dbReference type="ARBA" id="ARBA00006865"/>
    </source>
</evidence>
<accession>A0ABP5KPQ2</accession>
<dbReference type="EMBL" id="BAAAQQ010000014">
    <property type="protein sequence ID" value="GAA2134105.1"/>
    <property type="molecule type" value="Genomic_DNA"/>
</dbReference>
<evidence type="ECO:0000259" key="2">
    <source>
        <dbReference type="PROSITE" id="PS51762"/>
    </source>
</evidence>
<evidence type="ECO:0000313" key="4">
    <source>
        <dbReference type="Proteomes" id="UP001500575"/>
    </source>
</evidence>
<proteinExistence type="inferred from homology"/>
<sequence length="356" mass="38772">MKKQRVNVRVLPAISQPGRTAAGAAAARAVLLVTVTPARKNRPAVLERKKGKTFVKVGRVRVDKAGKAQFAVPVGRTKYRVTAKTFKGKPAVSSALVRARGLGAPSFLDDFNGTSLGSAWSGRVQAYDPDGMRNCSKGDPQAVALEGGALRLSVLADGARPEPCTAYRKDGSLIGDFRYRLNGHISTAGQASLRYGFAAARMKFPKAKGQHASFWLQPVPYKPDATSAAEGGAEIDVVEYFGHGGKNGGMTSFIYHPTPAGRAMAGGWVTDNERFLASKSDSWWTAYHVFSVEWTPTEYVFRIDGKETWRITEGISHQPQYPILSLLSSDYELQNLGSEASLPQHMYVDWIAFWQS</sequence>
<dbReference type="PANTHER" id="PTHR10963:SF55">
    <property type="entry name" value="GLYCOSIDE HYDROLASE FAMILY 16 PROTEIN"/>
    <property type="match status" value="1"/>
</dbReference>
<reference evidence="4" key="1">
    <citation type="journal article" date="2019" name="Int. J. Syst. Evol. Microbiol.">
        <title>The Global Catalogue of Microorganisms (GCM) 10K type strain sequencing project: providing services to taxonomists for standard genome sequencing and annotation.</title>
        <authorList>
            <consortium name="The Broad Institute Genomics Platform"/>
            <consortium name="The Broad Institute Genome Sequencing Center for Infectious Disease"/>
            <person name="Wu L."/>
            <person name="Ma J."/>
        </authorList>
    </citation>
    <scope>NUCLEOTIDE SEQUENCE [LARGE SCALE GENOMIC DNA]</scope>
    <source>
        <strain evidence="4">JCM 16021</strain>
    </source>
</reference>
<keyword evidence="4" id="KW-1185">Reference proteome</keyword>
<name>A0ABP5KPQ2_9ACTN</name>
<comment type="similarity">
    <text evidence="1">Belongs to the glycosyl hydrolase 16 family.</text>
</comment>